<feature type="region of interest" description="Disordered" evidence="1">
    <location>
        <begin position="1"/>
        <end position="28"/>
    </location>
</feature>
<name>A0A212ESS4_DANPL</name>
<evidence type="ECO:0000313" key="2">
    <source>
        <dbReference type="EMBL" id="OWR44491.1"/>
    </source>
</evidence>
<keyword evidence="3" id="KW-1185">Reference proteome</keyword>
<dbReference type="EMBL" id="AGBW02012767">
    <property type="protein sequence ID" value="OWR44491.1"/>
    <property type="molecule type" value="Genomic_DNA"/>
</dbReference>
<reference evidence="2 3" key="1">
    <citation type="journal article" date="2011" name="Cell">
        <title>The monarch butterfly genome yields insights into long-distance migration.</title>
        <authorList>
            <person name="Zhan S."/>
            <person name="Merlin C."/>
            <person name="Boore J.L."/>
            <person name="Reppert S.M."/>
        </authorList>
    </citation>
    <scope>NUCLEOTIDE SEQUENCE [LARGE SCALE GENOMIC DNA]</scope>
    <source>
        <strain evidence="2">F-2</strain>
    </source>
</reference>
<dbReference type="AlphaFoldDB" id="A0A212ESS4"/>
<protein>
    <submittedName>
        <fullName evidence="2">Uncharacterized protein</fullName>
    </submittedName>
</protein>
<dbReference type="KEGG" id="dpl:KGM_203837"/>
<comment type="caution">
    <text evidence="2">The sequence shown here is derived from an EMBL/GenBank/DDBJ whole genome shotgun (WGS) entry which is preliminary data.</text>
</comment>
<accession>A0A212ESS4</accession>
<dbReference type="Proteomes" id="UP000007151">
    <property type="component" value="Unassembled WGS sequence"/>
</dbReference>
<sequence length="97" mass="10793">MASVSDSPLTRTRNRPVLSRYKPLNGSTEQSVSRVAIILGFSGVVVGRRCRECGAPWLAVLRPRAPTVSTQRAVKPPPTGTRLERFHISHKLETYCY</sequence>
<gene>
    <name evidence="2" type="ORF">KGM_203837</name>
</gene>
<organism evidence="2 3">
    <name type="scientific">Danaus plexippus plexippus</name>
    <dbReference type="NCBI Taxonomy" id="278856"/>
    <lineage>
        <taxon>Eukaryota</taxon>
        <taxon>Metazoa</taxon>
        <taxon>Ecdysozoa</taxon>
        <taxon>Arthropoda</taxon>
        <taxon>Hexapoda</taxon>
        <taxon>Insecta</taxon>
        <taxon>Pterygota</taxon>
        <taxon>Neoptera</taxon>
        <taxon>Endopterygota</taxon>
        <taxon>Lepidoptera</taxon>
        <taxon>Glossata</taxon>
        <taxon>Ditrysia</taxon>
        <taxon>Papilionoidea</taxon>
        <taxon>Nymphalidae</taxon>
        <taxon>Danainae</taxon>
        <taxon>Danaini</taxon>
        <taxon>Danaina</taxon>
        <taxon>Danaus</taxon>
        <taxon>Danaus</taxon>
    </lineage>
</organism>
<feature type="compositionally biased region" description="Polar residues" evidence="1">
    <location>
        <begin position="1"/>
        <end position="11"/>
    </location>
</feature>
<evidence type="ECO:0000313" key="3">
    <source>
        <dbReference type="Proteomes" id="UP000007151"/>
    </source>
</evidence>
<evidence type="ECO:0000256" key="1">
    <source>
        <dbReference type="SAM" id="MobiDB-lite"/>
    </source>
</evidence>
<dbReference type="InParanoid" id="A0A212ESS4"/>
<proteinExistence type="predicted"/>